<feature type="transmembrane region" description="Helical" evidence="6">
    <location>
        <begin position="234"/>
        <end position="256"/>
    </location>
</feature>
<evidence type="ECO:0000256" key="1">
    <source>
        <dbReference type="ARBA" id="ARBA00004651"/>
    </source>
</evidence>
<keyword evidence="2" id="KW-1003">Cell membrane</keyword>
<gene>
    <name evidence="7" type="ORF">HER12_02455</name>
</gene>
<dbReference type="EMBL" id="JAAVVK010000002">
    <property type="protein sequence ID" value="NKE38615.1"/>
    <property type="molecule type" value="Genomic_DNA"/>
</dbReference>
<feature type="transmembrane region" description="Helical" evidence="6">
    <location>
        <begin position="6"/>
        <end position="28"/>
    </location>
</feature>
<evidence type="ECO:0000256" key="6">
    <source>
        <dbReference type="SAM" id="Phobius"/>
    </source>
</evidence>
<feature type="transmembrane region" description="Helical" evidence="6">
    <location>
        <begin position="104"/>
        <end position="126"/>
    </location>
</feature>
<feature type="transmembrane region" description="Helical" evidence="6">
    <location>
        <begin position="183"/>
        <end position="203"/>
    </location>
</feature>
<comment type="caution">
    <text evidence="7">The sequence shown here is derived from an EMBL/GenBank/DDBJ whole genome shotgun (WGS) entry which is preliminary data.</text>
</comment>
<comment type="subcellular location">
    <subcellularLocation>
        <location evidence="1">Cell membrane</location>
        <topology evidence="1">Multi-pass membrane protein</topology>
    </subcellularLocation>
</comment>
<dbReference type="PANTHER" id="PTHR43370">
    <property type="entry name" value="SUGAR ABC TRANSPORTER INTEGRAL MEMBRANE PROTEIN-RELATED"/>
    <property type="match status" value="1"/>
</dbReference>
<evidence type="ECO:0000256" key="2">
    <source>
        <dbReference type="ARBA" id="ARBA00022475"/>
    </source>
</evidence>
<keyword evidence="8" id="KW-1185">Reference proteome</keyword>
<reference evidence="7 8" key="1">
    <citation type="submission" date="2020-04" db="EMBL/GenBank/DDBJ databases">
        <title>Complete genome sequence of Spiroplasma platyhelix ATCC 51748, an insect isolate.</title>
        <authorList>
            <person name="Green E.A."/>
            <person name="Klassen J.L."/>
        </authorList>
    </citation>
    <scope>NUCLEOTIDE SEQUENCE [LARGE SCALE GENOMIC DNA]</scope>
    <source>
        <strain evidence="7 8">PALS-1</strain>
    </source>
</reference>
<keyword evidence="4 6" id="KW-1133">Transmembrane helix</keyword>
<keyword evidence="3 6" id="KW-0812">Transmembrane</keyword>
<dbReference type="GO" id="GO:0022857">
    <property type="term" value="F:transmembrane transporter activity"/>
    <property type="evidence" value="ECO:0007669"/>
    <property type="project" value="InterPro"/>
</dbReference>
<name>A0A846TSY1_9MOLU</name>
<dbReference type="GO" id="GO:0005886">
    <property type="term" value="C:plasma membrane"/>
    <property type="evidence" value="ECO:0007669"/>
    <property type="project" value="UniProtKB-SubCell"/>
</dbReference>
<evidence type="ECO:0000256" key="3">
    <source>
        <dbReference type="ARBA" id="ARBA00022692"/>
    </source>
</evidence>
<feature type="transmembrane region" description="Helical" evidence="6">
    <location>
        <begin position="63"/>
        <end position="84"/>
    </location>
</feature>
<dbReference type="RefSeq" id="WP_168105092.1">
    <property type="nucleotide sequence ID" value="NZ_CP051215.1"/>
</dbReference>
<evidence type="ECO:0000313" key="7">
    <source>
        <dbReference type="EMBL" id="NKE38615.1"/>
    </source>
</evidence>
<dbReference type="InterPro" id="IPR001851">
    <property type="entry name" value="ABC_transp_permease"/>
</dbReference>
<feature type="transmembrane region" description="Helical" evidence="6">
    <location>
        <begin position="132"/>
        <end position="154"/>
    </location>
</feature>
<dbReference type="AlphaFoldDB" id="A0A846TSY1"/>
<sequence>MSLDIGSILVSTLLISCPLILLSTGGILNTRAGIANFGFDGIMCAGASLYCLIVSLLKPSLGSSVVLLAFFLTILMGLIFSLIYSFATMTFKANQMLTSMAINFLGYGLAIVFPIAFIGSLNFSISSIYIKLYAVLAIVVTLILVYLFAIILLLTRFGLYIRALGENPTVASFSYIKVTRSRYLISSFSSSLACLSGALLVYINPNLFIANNNFSGLGFLVIIMWMIGRSKFVFTTFVCIIFAFLLQLSISLQVISQVQAALPGWFLGMIPYLAALLFMMIFRYDTSLPLSWNVPYIKTGQIK</sequence>
<feature type="transmembrane region" description="Helical" evidence="6">
    <location>
        <begin position="37"/>
        <end position="57"/>
    </location>
</feature>
<evidence type="ECO:0000256" key="4">
    <source>
        <dbReference type="ARBA" id="ARBA00022989"/>
    </source>
</evidence>
<feature type="transmembrane region" description="Helical" evidence="6">
    <location>
        <begin position="262"/>
        <end position="282"/>
    </location>
</feature>
<keyword evidence="5 6" id="KW-0472">Membrane</keyword>
<dbReference type="Pfam" id="PF02653">
    <property type="entry name" value="BPD_transp_2"/>
    <property type="match status" value="1"/>
</dbReference>
<evidence type="ECO:0000256" key="5">
    <source>
        <dbReference type="ARBA" id="ARBA00023136"/>
    </source>
</evidence>
<dbReference type="Proteomes" id="UP000584587">
    <property type="component" value="Unassembled WGS sequence"/>
</dbReference>
<accession>A0A846TSY1</accession>
<organism evidence="7 8">
    <name type="scientific">Spiroplasma platyhelix PALS-1</name>
    <dbReference type="NCBI Taxonomy" id="1276218"/>
    <lineage>
        <taxon>Bacteria</taxon>
        <taxon>Bacillati</taxon>
        <taxon>Mycoplasmatota</taxon>
        <taxon>Mollicutes</taxon>
        <taxon>Entomoplasmatales</taxon>
        <taxon>Spiroplasmataceae</taxon>
        <taxon>Spiroplasma</taxon>
    </lineage>
</organism>
<evidence type="ECO:0000313" key="8">
    <source>
        <dbReference type="Proteomes" id="UP000584587"/>
    </source>
</evidence>
<dbReference type="CDD" id="cd06580">
    <property type="entry name" value="TM_PBP1_transp_TpRbsC_like"/>
    <property type="match status" value="1"/>
</dbReference>
<feature type="transmembrane region" description="Helical" evidence="6">
    <location>
        <begin position="209"/>
        <end position="227"/>
    </location>
</feature>
<protein>
    <submittedName>
        <fullName evidence="7">ABC transporter permease</fullName>
    </submittedName>
</protein>
<dbReference type="PANTHER" id="PTHR43370:SF1">
    <property type="entry name" value="GUANOSINE ABC TRANSPORTER PERMEASE PROTEIN NUPQ"/>
    <property type="match status" value="1"/>
</dbReference>
<proteinExistence type="predicted"/>